<organism evidence="2">
    <name type="scientific">Cacopsylla melanoneura</name>
    <dbReference type="NCBI Taxonomy" id="428564"/>
    <lineage>
        <taxon>Eukaryota</taxon>
        <taxon>Metazoa</taxon>
        <taxon>Ecdysozoa</taxon>
        <taxon>Arthropoda</taxon>
        <taxon>Hexapoda</taxon>
        <taxon>Insecta</taxon>
        <taxon>Pterygota</taxon>
        <taxon>Neoptera</taxon>
        <taxon>Paraneoptera</taxon>
        <taxon>Hemiptera</taxon>
        <taxon>Sternorrhyncha</taxon>
        <taxon>Psylloidea</taxon>
        <taxon>Psyllidae</taxon>
        <taxon>Psyllinae</taxon>
        <taxon>Cacopsylla</taxon>
    </lineage>
</organism>
<keyword evidence="1" id="KW-1133">Transmembrane helix</keyword>
<dbReference type="EMBL" id="HBUF01349484">
    <property type="protein sequence ID" value="CAG6712566.1"/>
    <property type="molecule type" value="Transcribed_RNA"/>
</dbReference>
<dbReference type="EMBL" id="HBUF01349483">
    <property type="protein sequence ID" value="CAG6712563.1"/>
    <property type="molecule type" value="Transcribed_RNA"/>
</dbReference>
<accession>A0A8D8USM2</accession>
<dbReference type="AlphaFoldDB" id="A0A8D8USM2"/>
<feature type="transmembrane region" description="Helical" evidence="1">
    <location>
        <begin position="102"/>
        <end position="119"/>
    </location>
</feature>
<dbReference type="EMBL" id="HBUF01349482">
    <property type="protein sequence ID" value="CAG6712560.1"/>
    <property type="molecule type" value="Transcribed_RNA"/>
</dbReference>
<feature type="transmembrane region" description="Helical" evidence="1">
    <location>
        <begin position="70"/>
        <end position="90"/>
    </location>
</feature>
<keyword evidence="1" id="KW-0812">Transmembrane</keyword>
<sequence length="122" mass="13208">MDIFFSESFCITLATAISKSSCVTCTRLSRKAYMPASVQTPLTSAPEAPGMSSAIFLRLIPLVRFIFLEWILRISSLASSFGGGNSIFLSMRPGRSRAGSKMSILFVAMITLIFLVASNPSN</sequence>
<proteinExistence type="predicted"/>
<name>A0A8D8USM2_9HEMI</name>
<reference evidence="2" key="1">
    <citation type="submission" date="2021-05" db="EMBL/GenBank/DDBJ databases">
        <authorList>
            <person name="Alioto T."/>
            <person name="Alioto T."/>
            <person name="Gomez Garrido J."/>
        </authorList>
    </citation>
    <scope>NUCLEOTIDE SEQUENCE</scope>
</reference>
<evidence type="ECO:0000313" key="2">
    <source>
        <dbReference type="EMBL" id="CAG6712566.1"/>
    </source>
</evidence>
<keyword evidence="1" id="KW-0472">Membrane</keyword>
<protein>
    <submittedName>
        <fullName evidence="2">Uncharacterized protein</fullName>
    </submittedName>
</protein>
<evidence type="ECO:0000256" key="1">
    <source>
        <dbReference type="SAM" id="Phobius"/>
    </source>
</evidence>